<dbReference type="Gene3D" id="1.10.10.60">
    <property type="entry name" value="Homeodomain-like"/>
    <property type="match status" value="1"/>
</dbReference>
<evidence type="ECO:0000313" key="5">
    <source>
        <dbReference type="EMBL" id="QFZ18723.1"/>
    </source>
</evidence>
<dbReference type="Proteomes" id="UP000325787">
    <property type="component" value="Chromosome"/>
</dbReference>
<dbReference type="InterPro" id="IPR041678">
    <property type="entry name" value="TetR_C_16"/>
</dbReference>
<feature type="region of interest" description="Disordered" evidence="3">
    <location>
        <begin position="1"/>
        <end position="26"/>
    </location>
</feature>
<keyword evidence="6" id="KW-1185">Reference proteome</keyword>
<organism evidence="5 6">
    <name type="scientific">Saccharothrix syringae</name>
    <name type="common">Nocardiopsis syringae</name>
    <dbReference type="NCBI Taxonomy" id="103733"/>
    <lineage>
        <taxon>Bacteria</taxon>
        <taxon>Bacillati</taxon>
        <taxon>Actinomycetota</taxon>
        <taxon>Actinomycetes</taxon>
        <taxon>Pseudonocardiales</taxon>
        <taxon>Pseudonocardiaceae</taxon>
        <taxon>Saccharothrix</taxon>
    </lineage>
</organism>
<evidence type="ECO:0000256" key="1">
    <source>
        <dbReference type="ARBA" id="ARBA00023125"/>
    </source>
</evidence>
<dbReference type="InterPro" id="IPR009057">
    <property type="entry name" value="Homeodomain-like_sf"/>
</dbReference>
<dbReference type="InterPro" id="IPR050109">
    <property type="entry name" value="HTH-type_TetR-like_transc_reg"/>
</dbReference>
<sequence length="240" mass="25462">MSTHTHASGAAVGSAEGRQPSRPRNAAATRERLLEAAAALFARNGYEATTVSQVAQAAGFSPNLVTRYFGGKEGLFLAAMETRLNLDSTLPGSIDGLGRRLADRIVDRWERQGDADPLLALLRSASSRPAALGEFLEQEATAPLTRALVSWGFSDHQAVDTANAIQSFIVGTVVTRRMLHTGAVAAATGPQLRDWLADVLQRLVDEGAEADSPRLPAPAAPQRGTRSPEPDQSDTPEARS</sequence>
<dbReference type="OrthoDB" id="7505659at2"/>
<dbReference type="AlphaFoldDB" id="A0A5Q0GXU1"/>
<dbReference type="EMBL" id="CP034550">
    <property type="protein sequence ID" value="QFZ18723.1"/>
    <property type="molecule type" value="Genomic_DNA"/>
</dbReference>
<dbReference type="PRINTS" id="PR00455">
    <property type="entry name" value="HTHTETR"/>
</dbReference>
<dbReference type="Gene3D" id="1.10.357.10">
    <property type="entry name" value="Tetracycline Repressor, domain 2"/>
    <property type="match status" value="1"/>
</dbReference>
<dbReference type="InterPro" id="IPR036271">
    <property type="entry name" value="Tet_transcr_reg_TetR-rel_C_sf"/>
</dbReference>
<dbReference type="PANTHER" id="PTHR30055">
    <property type="entry name" value="HTH-TYPE TRANSCRIPTIONAL REGULATOR RUTR"/>
    <property type="match status" value="1"/>
</dbReference>
<dbReference type="Pfam" id="PF17920">
    <property type="entry name" value="TetR_C_16"/>
    <property type="match status" value="1"/>
</dbReference>
<feature type="region of interest" description="Disordered" evidence="3">
    <location>
        <begin position="207"/>
        <end position="240"/>
    </location>
</feature>
<reference evidence="6" key="1">
    <citation type="journal article" date="2021" name="Curr. Microbiol.">
        <title>Complete genome of nocamycin-producing strain Saccharothrix syringae NRRL B-16468 reveals the biosynthetic potential for secondary metabolites.</title>
        <authorList>
            <person name="Mo X."/>
            <person name="Yang S."/>
        </authorList>
    </citation>
    <scope>NUCLEOTIDE SEQUENCE [LARGE SCALE GENOMIC DNA]</scope>
    <source>
        <strain evidence="6">ATCC 51364 / DSM 43886 / JCM 6844 / KCTC 9398 / NBRC 14523 / NRRL B-16468 / INA 2240</strain>
    </source>
</reference>
<name>A0A5Q0GXU1_SACSY</name>
<protein>
    <submittedName>
        <fullName evidence="5">TetR/AcrR family transcriptional regulator</fullName>
    </submittedName>
</protein>
<evidence type="ECO:0000256" key="2">
    <source>
        <dbReference type="PROSITE-ProRule" id="PRU00335"/>
    </source>
</evidence>
<evidence type="ECO:0000259" key="4">
    <source>
        <dbReference type="PROSITE" id="PS50977"/>
    </source>
</evidence>
<dbReference type="Pfam" id="PF00440">
    <property type="entry name" value="TetR_N"/>
    <property type="match status" value="1"/>
</dbReference>
<proteinExistence type="predicted"/>
<dbReference type="KEGG" id="ssyi:EKG83_15790"/>
<evidence type="ECO:0000256" key="3">
    <source>
        <dbReference type="SAM" id="MobiDB-lite"/>
    </source>
</evidence>
<accession>A0A5Q0GXU1</accession>
<dbReference type="InterPro" id="IPR001647">
    <property type="entry name" value="HTH_TetR"/>
</dbReference>
<dbReference type="SUPFAM" id="SSF48498">
    <property type="entry name" value="Tetracyclin repressor-like, C-terminal domain"/>
    <property type="match status" value="1"/>
</dbReference>
<dbReference type="SUPFAM" id="SSF46689">
    <property type="entry name" value="Homeodomain-like"/>
    <property type="match status" value="1"/>
</dbReference>
<feature type="domain" description="HTH tetR-type" evidence="4">
    <location>
        <begin position="27"/>
        <end position="87"/>
    </location>
</feature>
<gene>
    <name evidence="5" type="ORF">EKG83_15790</name>
</gene>
<evidence type="ECO:0000313" key="6">
    <source>
        <dbReference type="Proteomes" id="UP000325787"/>
    </source>
</evidence>
<dbReference type="PANTHER" id="PTHR30055:SF235">
    <property type="entry name" value="TRANSCRIPTIONAL REGULATORY PROTEIN"/>
    <property type="match status" value="1"/>
</dbReference>
<dbReference type="PROSITE" id="PS50977">
    <property type="entry name" value="HTH_TETR_2"/>
    <property type="match status" value="1"/>
</dbReference>
<keyword evidence="1 2" id="KW-0238">DNA-binding</keyword>
<dbReference type="GO" id="GO:0000976">
    <property type="term" value="F:transcription cis-regulatory region binding"/>
    <property type="evidence" value="ECO:0007669"/>
    <property type="project" value="TreeGrafter"/>
</dbReference>
<dbReference type="GO" id="GO:0003700">
    <property type="term" value="F:DNA-binding transcription factor activity"/>
    <property type="evidence" value="ECO:0007669"/>
    <property type="project" value="TreeGrafter"/>
</dbReference>
<feature type="DNA-binding region" description="H-T-H motif" evidence="2">
    <location>
        <begin position="50"/>
        <end position="69"/>
    </location>
</feature>